<dbReference type="GeneID" id="92082245"/>
<feature type="repeat" description="ANK" evidence="3">
    <location>
        <begin position="1063"/>
        <end position="1088"/>
    </location>
</feature>
<sequence length="1253" mass="140021">MEAKKRNEKDLKWESFRVDIGRKFVREHLSLENIRRGLQEQGFPVTKNQLNYRLNKIWGLRSKAPRGQAHEFWQSVRQLQASSQPDRSGLGTLVLGNRQRLSTKQWQRQIKRNHIETHSSYYAGSYASVATTQPRLQVALRSPTPERVELPITWPQDLPWLISSFQNLKIETTHHAGSPALRATLDFSLLKVLGIPEHDIDTEWSRARYMSTIASQVPELENGDIEQRPRSMTDAYVGNPDRFQLLIDLIEGSGLTKSPLDLRHRDLTLHSVSDALFQGLFEFLFQISFHRNKLRYDTHRAHRVLVWLLESGQDPNTPIAVGRSSIRTSGLQISLAIGMSDLALELLACGASPDGVKTSQFYPTRPVYRCALNPLYLAILKPGPVLTRLENCGVSLLDDIDIYPFSIPSYGVPYGARIALSLEPLPYIFSQFEDPATTSVVRYLFDRLDQNGRPLYRGLVDWNTVFLYASGAGDLGVLEFLVRRYDDFRRSEYPNIGDLVNMANADGLTALHGAVIAKRNSTETCQFLIRYGAILDRYSDLLHLACYFHALETVEFLHLRGLSINQLCKTRSRTWHSYHSLLRGLDPSRQTPLELILHVLLSKQPWIHYHDKGQYLAVCRYLIDNGAQVPWTMVDVAVKNTNTKLLSLALRSATNILDAYQQASKESSLSTALKLIGSNKDGENTRSVSHLLLDGGAQVGDGDAARAAFLGDWDLVTRILGADTQGSSRTIVLRKRTNYGHVGSPDPWIEITLLEAAILSGSLDVARKAFELSPHQYDASTLCAATLTASILGDDTIVRALLRNRHGQQVSVEQTNIEMTAIGIAAHAGDWELLQLLRCQLTWSDQAIIPNMAELASAFELHQPDIISFNQANVVLHRPGFIRFWNAGPVGSPQVFAAGAIPRIFDLFFDSATLISPMALHAMVDHRLHNHISKVSRKGYRIQQVSSYKDMKSPLHTAICQEDTTLVRACLDLGSDINGFETDQMLHFGIRNQRLSPLALSIQRKDSDIANLLLDKGADVNSPACRTEGMTPLQAVCITGQTGIVMKLLRLGADPNAPGAVVDGSTALEGAAEHGRLDIVHLLLSVGVVTIGPGRRQYIRATRFAHDECHIQIQKLLERHREWTDEDMALWNDPPLKCYDIPLDNYMSGDDSFEEDEEGEGDGEEEEEAKLWSNQQDPSLDAMERDANLDGAPGTGQRGDVPEVYDDPGYQQTTVGNTSGSLMITNDPFIGYGGDDDMLDTRDMPIWDDLFYI</sequence>
<feature type="repeat" description="ANK" evidence="3">
    <location>
        <begin position="993"/>
        <end position="1025"/>
    </location>
</feature>
<dbReference type="RefSeq" id="XP_066695879.1">
    <property type="nucleotide sequence ID" value="XM_066849183.1"/>
</dbReference>
<dbReference type="InterPro" id="IPR036770">
    <property type="entry name" value="Ankyrin_rpt-contain_sf"/>
</dbReference>
<feature type="region of interest" description="Disordered" evidence="4">
    <location>
        <begin position="1147"/>
        <end position="1219"/>
    </location>
</feature>
<evidence type="ECO:0000256" key="1">
    <source>
        <dbReference type="ARBA" id="ARBA00022737"/>
    </source>
</evidence>
<dbReference type="InterPro" id="IPR025676">
    <property type="entry name" value="Clr5_dom"/>
</dbReference>
<keyword evidence="2 3" id="KW-0040">ANK repeat</keyword>
<evidence type="ECO:0000256" key="2">
    <source>
        <dbReference type="ARBA" id="ARBA00023043"/>
    </source>
</evidence>
<feature type="repeat" description="ANK" evidence="3">
    <location>
        <begin position="950"/>
        <end position="982"/>
    </location>
</feature>
<dbReference type="Pfam" id="PF14420">
    <property type="entry name" value="Clr5"/>
    <property type="match status" value="1"/>
</dbReference>
<proteinExistence type="predicted"/>
<comment type="caution">
    <text evidence="6">The sequence shown here is derived from an EMBL/GenBank/DDBJ whole genome shotgun (WGS) entry which is preliminary data.</text>
</comment>
<evidence type="ECO:0000313" key="7">
    <source>
        <dbReference type="Proteomes" id="UP001391051"/>
    </source>
</evidence>
<evidence type="ECO:0000313" key="6">
    <source>
        <dbReference type="EMBL" id="KAK7943848.1"/>
    </source>
</evidence>
<dbReference type="SMART" id="SM00248">
    <property type="entry name" value="ANK"/>
    <property type="match status" value="7"/>
</dbReference>
<dbReference type="Proteomes" id="UP001391051">
    <property type="component" value="Unassembled WGS sequence"/>
</dbReference>
<keyword evidence="1" id="KW-0677">Repeat</keyword>
<organism evidence="6 7">
    <name type="scientific">Apiospora aurea</name>
    <dbReference type="NCBI Taxonomy" id="335848"/>
    <lineage>
        <taxon>Eukaryota</taxon>
        <taxon>Fungi</taxon>
        <taxon>Dikarya</taxon>
        <taxon>Ascomycota</taxon>
        <taxon>Pezizomycotina</taxon>
        <taxon>Sordariomycetes</taxon>
        <taxon>Xylariomycetidae</taxon>
        <taxon>Amphisphaeriales</taxon>
        <taxon>Apiosporaceae</taxon>
        <taxon>Apiospora</taxon>
    </lineage>
</organism>
<feature type="compositionally biased region" description="Polar residues" evidence="4">
    <location>
        <begin position="1210"/>
        <end position="1219"/>
    </location>
</feature>
<feature type="compositionally biased region" description="Acidic residues" evidence="4">
    <location>
        <begin position="1151"/>
        <end position="1168"/>
    </location>
</feature>
<evidence type="ECO:0000259" key="5">
    <source>
        <dbReference type="Pfam" id="PF14420"/>
    </source>
</evidence>
<name>A0ABR1Q1G8_9PEZI</name>
<dbReference type="PANTHER" id="PTHR24198">
    <property type="entry name" value="ANKYRIN REPEAT AND PROTEIN KINASE DOMAIN-CONTAINING PROTEIN"/>
    <property type="match status" value="1"/>
</dbReference>
<dbReference type="Gene3D" id="1.25.40.20">
    <property type="entry name" value="Ankyrin repeat-containing domain"/>
    <property type="match status" value="3"/>
</dbReference>
<dbReference type="PROSITE" id="PS50297">
    <property type="entry name" value="ANK_REP_REGION"/>
    <property type="match status" value="3"/>
</dbReference>
<gene>
    <name evidence="6" type="ORF">PG986_012961</name>
</gene>
<dbReference type="PANTHER" id="PTHR24198:SF165">
    <property type="entry name" value="ANKYRIN REPEAT-CONTAINING PROTEIN-RELATED"/>
    <property type="match status" value="1"/>
</dbReference>
<dbReference type="Pfam" id="PF12796">
    <property type="entry name" value="Ank_2"/>
    <property type="match status" value="2"/>
</dbReference>
<dbReference type="EMBL" id="JAQQWE010000008">
    <property type="protein sequence ID" value="KAK7943848.1"/>
    <property type="molecule type" value="Genomic_DNA"/>
</dbReference>
<evidence type="ECO:0000256" key="3">
    <source>
        <dbReference type="PROSITE-ProRule" id="PRU00023"/>
    </source>
</evidence>
<dbReference type="PROSITE" id="PS50088">
    <property type="entry name" value="ANK_REPEAT"/>
    <property type="match status" value="4"/>
</dbReference>
<protein>
    <recommendedName>
        <fullName evidence="5">Clr5 domain-containing protein</fullName>
    </recommendedName>
</protein>
<reference evidence="6 7" key="1">
    <citation type="submission" date="2023-01" db="EMBL/GenBank/DDBJ databases">
        <title>Analysis of 21 Apiospora genomes using comparative genomics revels a genus with tremendous synthesis potential of carbohydrate active enzymes and secondary metabolites.</title>
        <authorList>
            <person name="Sorensen T."/>
        </authorList>
    </citation>
    <scope>NUCLEOTIDE SEQUENCE [LARGE SCALE GENOMIC DNA]</scope>
    <source>
        <strain evidence="6 7">CBS 24483</strain>
    </source>
</reference>
<keyword evidence="7" id="KW-1185">Reference proteome</keyword>
<feature type="repeat" description="ANK" evidence="3">
    <location>
        <begin position="1028"/>
        <end position="1060"/>
    </location>
</feature>
<feature type="domain" description="Clr5" evidence="5">
    <location>
        <begin position="12"/>
        <end position="61"/>
    </location>
</feature>
<accession>A0ABR1Q1G8</accession>
<evidence type="ECO:0000256" key="4">
    <source>
        <dbReference type="SAM" id="MobiDB-lite"/>
    </source>
</evidence>
<dbReference type="SUPFAM" id="SSF48403">
    <property type="entry name" value="Ankyrin repeat"/>
    <property type="match status" value="2"/>
</dbReference>
<dbReference type="InterPro" id="IPR002110">
    <property type="entry name" value="Ankyrin_rpt"/>
</dbReference>